<comment type="similarity">
    <text evidence="1">Belongs to the glycerophosphoryl diester phosphodiesterase family.</text>
</comment>
<dbReference type="Proteomes" id="UP000029391">
    <property type="component" value="Unassembled WGS sequence"/>
</dbReference>
<sequence>MSTAVQWPVVIAHRGASGSRPEHTLASYALAIGCGADFIEPDLVASADGVLVARHDNALSATTDVAARPEFAGRRCRKCIDGEDVEDWFVEDFTWAELATLRARERLPELRPASAAHDGRYGIPRLADIVALVRAAERRGRHVGIYPEIKHPTWFAAEGRRGDGRPIGIDLGAALLRELQALEFTDPARIRVQSFEPASLLALRRRLDAAGLRWPLVQLLGRLDAETPYDLRWHHAHGDAAGAVYGPLAPLFAQGEVSYRRLVQADALAALRGVVDVLAPHKDDLLEAGEGDRAWLAQASALGFAVVPYTLRAESGGAVQARRLLELGVDGWFIDQPALGVAVRAAWRQER</sequence>
<dbReference type="PANTHER" id="PTHR43620">
    <property type="entry name" value="GLYCEROPHOSPHORYL DIESTER PHOSPHODIESTERASE"/>
    <property type="match status" value="1"/>
</dbReference>
<evidence type="ECO:0000259" key="7">
    <source>
        <dbReference type="PROSITE" id="PS51704"/>
    </source>
</evidence>
<comment type="catalytic activity">
    <reaction evidence="6">
        <text>a sn-glycero-3-phosphodiester + H2O = an alcohol + sn-glycerol 3-phosphate + H(+)</text>
        <dbReference type="Rhea" id="RHEA:12969"/>
        <dbReference type="ChEBI" id="CHEBI:15377"/>
        <dbReference type="ChEBI" id="CHEBI:15378"/>
        <dbReference type="ChEBI" id="CHEBI:30879"/>
        <dbReference type="ChEBI" id="CHEBI:57597"/>
        <dbReference type="ChEBI" id="CHEBI:83408"/>
        <dbReference type="EC" id="3.1.4.46"/>
    </reaction>
</comment>
<dbReference type="GO" id="GO:0042597">
    <property type="term" value="C:periplasmic space"/>
    <property type="evidence" value="ECO:0007669"/>
    <property type="project" value="TreeGrafter"/>
</dbReference>
<evidence type="ECO:0000313" key="8">
    <source>
        <dbReference type="EMBL" id="KFN47361.1"/>
    </source>
</evidence>
<organism evidence="8 9">
    <name type="scientific">Arenimonas composti TR7-09 = DSM 18010</name>
    <dbReference type="NCBI Taxonomy" id="1121013"/>
    <lineage>
        <taxon>Bacteria</taxon>
        <taxon>Pseudomonadati</taxon>
        <taxon>Pseudomonadota</taxon>
        <taxon>Gammaproteobacteria</taxon>
        <taxon>Lysobacterales</taxon>
        <taxon>Lysobacteraceae</taxon>
        <taxon>Arenimonas</taxon>
    </lineage>
</organism>
<keyword evidence="5" id="KW-0378">Hydrolase</keyword>
<dbReference type="PROSITE" id="PS51704">
    <property type="entry name" value="GP_PDE"/>
    <property type="match status" value="1"/>
</dbReference>
<proteinExistence type="inferred from homology"/>
<evidence type="ECO:0000256" key="4">
    <source>
        <dbReference type="ARBA" id="ARBA00022798"/>
    </source>
</evidence>
<dbReference type="Gene3D" id="3.20.20.190">
    <property type="entry name" value="Phosphatidylinositol (PI) phosphodiesterase"/>
    <property type="match status" value="1"/>
</dbReference>
<evidence type="ECO:0000256" key="6">
    <source>
        <dbReference type="ARBA" id="ARBA00047512"/>
    </source>
</evidence>
<dbReference type="AlphaFoldDB" id="A0A091B6K1"/>
<gene>
    <name evidence="8" type="ORF">P873_01585</name>
</gene>
<keyword evidence="4" id="KW-0319">Glycerol metabolism</keyword>
<comment type="caution">
    <text evidence="8">The sequence shown here is derived from an EMBL/GenBank/DDBJ whole genome shotgun (WGS) entry which is preliminary data.</text>
</comment>
<evidence type="ECO:0000256" key="5">
    <source>
        <dbReference type="ARBA" id="ARBA00022801"/>
    </source>
</evidence>
<evidence type="ECO:0000313" key="9">
    <source>
        <dbReference type="Proteomes" id="UP000029391"/>
    </source>
</evidence>
<dbReference type="RefSeq" id="WP_043798369.1">
    <property type="nucleotide sequence ID" value="NZ_AUFF01000001.1"/>
</dbReference>
<dbReference type="eggNOG" id="COG0584">
    <property type="taxonomic scope" value="Bacteria"/>
</dbReference>
<dbReference type="GO" id="GO:0006629">
    <property type="term" value="P:lipid metabolic process"/>
    <property type="evidence" value="ECO:0007669"/>
    <property type="project" value="InterPro"/>
</dbReference>
<dbReference type="InterPro" id="IPR017946">
    <property type="entry name" value="PLC-like_Pdiesterase_TIM-brl"/>
</dbReference>
<name>A0A091B6K1_9GAMM</name>
<keyword evidence="9" id="KW-1185">Reference proteome</keyword>
<dbReference type="GO" id="GO:0008889">
    <property type="term" value="F:glycerophosphodiester phosphodiesterase activity"/>
    <property type="evidence" value="ECO:0007669"/>
    <property type="project" value="UniProtKB-EC"/>
</dbReference>
<dbReference type="EC" id="3.1.4.46" evidence="2"/>
<dbReference type="SUPFAM" id="SSF51695">
    <property type="entry name" value="PLC-like phosphodiesterases"/>
    <property type="match status" value="1"/>
</dbReference>
<keyword evidence="3" id="KW-0732">Signal</keyword>
<evidence type="ECO:0000256" key="3">
    <source>
        <dbReference type="ARBA" id="ARBA00022729"/>
    </source>
</evidence>
<evidence type="ECO:0000256" key="1">
    <source>
        <dbReference type="ARBA" id="ARBA00007277"/>
    </source>
</evidence>
<dbReference type="EMBL" id="AWXU01000066">
    <property type="protein sequence ID" value="KFN47361.1"/>
    <property type="molecule type" value="Genomic_DNA"/>
</dbReference>
<dbReference type="GO" id="GO:0006071">
    <property type="term" value="P:glycerol metabolic process"/>
    <property type="evidence" value="ECO:0007669"/>
    <property type="project" value="UniProtKB-KW"/>
</dbReference>
<dbReference type="Pfam" id="PF03009">
    <property type="entry name" value="GDPD"/>
    <property type="match status" value="1"/>
</dbReference>
<dbReference type="InterPro" id="IPR030395">
    <property type="entry name" value="GP_PDE_dom"/>
</dbReference>
<dbReference type="STRING" id="1121013.GCA_000426365_00477"/>
<feature type="domain" description="GP-PDE" evidence="7">
    <location>
        <begin position="8"/>
        <end position="344"/>
    </location>
</feature>
<evidence type="ECO:0000256" key="2">
    <source>
        <dbReference type="ARBA" id="ARBA00012247"/>
    </source>
</evidence>
<reference evidence="8 9" key="1">
    <citation type="submission" date="2013-09" db="EMBL/GenBank/DDBJ databases">
        <title>Genome sequencing of Arenimonas composti.</title>
        <authorList>
            <person name="Chen F."/>
            <person name="Wang G."/>
        </authorList>
    </citation>
    <scope>NUCLEOTIDE SEQUENCE [LARGE SCALE GENOMIC DNA]</scope>
    <source>
        <strain evidence="8 9">TR7-09</strain>
    </source>
</reference>
<dbReference type="OrthoDB" id="9795622at2"/>
<protein>
    <recommendedName>
        <fullName evidence="2">glycerophosphodiester phosphodiesterase</fullName>
        <ecNumber evidence="2">3.1.4.46</ecNumber>
    </recommendedName>
</protein>
<accession>A0A091B6K1</accession>
<dbReference type="PANTHER" id="PTHR43620:SF7">
    <property type="entry name" value="GLYCEROPHOSPHODIESTER PHOSPHODIESTERASE GDPD5-RELATED"/>
    <property type="match status" value="1"/>
</dbReference>